<dbReference type="EMBL" id="AJVK01018193">
    <property type="status" value="NOT_ANNOTATED_CDS"/>
    <property type="molecule type" value="Genomic_DNA"/>
</dbReference>
<evidence type="ECO:0000256" key="4">
    <source>
        <dbReference type="ARBA" id="ARBA00023157"/>
    </source>
</evidence>
<dbReference type="GO" id="GO:0005576">
    <property type="term" value="C:extracellular region"/>
    <property type="evidence" value="ECO:0007669"/>
    <property type="project" value="UniProtKB-SubCell"/>
</dbReference>
<dbReference type="VEuPathDB" id="VectorBase:PPAPM1_006848"/>
<evidence type="ECO:0000256" key="5">
    <source>
        <dbReference type="ARBA" id="ARBA00023180"/>
    </source>
</evidence>
<comment type="subcellular location">
    <subcellularLocation>
        <location evidence="1">Secreted</location>
    </subcellularLocation>
</comment>
<dbReference type="AlphaFoldDB" id="A0A1B0DPC3"/>
<dbReference type="EnsemblMetazoa" id="PPAI010359-RA">
    <property type="protein sequence ID" value="PPAI010359-PA"/>
    <property type="gene ID" value="PPAI010359"/>
</dbReference>
<organism evidence="8 9">
    <name type="scientific">Phlebotomus papatasi</name>
    <name type="common">Sandfly</name>
    <dbReference type="NCBI Taxonomy" id="29031"/>
    <lineage>
        <taxon>Eukaryota</taxon>
        <taxon>Metazoa</taxon>
        <taxon>Ecdysozoa</taxon>
        <taxon>Arthropoda</taxon>
        <taxon>Hexapoda</taxon>
        <taxon>Insecta</taxon>
        <taxon>Pterygota</taxon>
        <taxon>Neoptera</taxon>
        <taxon>Endopterygota</taxon>
        <taxon>Diptera</taxon>
        <taxon>Nematocera</taxon>
        <taxon>Psychodoidea</taxon>
        <taxon>Psychodidae</taxon>
        <taxon>Phlebotomus</taxon>
        <taxon>Phlebotomus</taxon>
    </lineage>
</organism>
<dbReference type="PANTHER" id="PTHR24252:SF7">
    <property type="entry name" value="HYALIN"/>
    <property type="match status" value="1"/>
</dbReference>
<dbReference type="VEuPathDB" id="VectorBase:PPAI010359"/>
<dbReference type="SUPFAM" id="SSF50494">
    <property type="entry name" value="Trypsin-like serine proteases"/>
    <property type="match status" value="2"/>
</dbReference>
<dbReference type="SMART" id="SM00020">
    <property type="entry name" value="Tryp_SPc"/>
    <property type="match status" value="2"/>
</dbReference>
<feature type="domain" description="Peptidase S1" evidence="7">
    <location>
        <begin position="284"/>
        <end position="529"/>
    </location>
</feature>
<evidence type="ECO:0000259" key="7">
    <source>
        <dbReference type="PROSITE" id="PS50240"/>
    </source>
</evidence>
<evidence type="ECO:0000256" key="2">
    <source>
        <dbReference type="ARBA" id="ARBA00022525"/>
    </source>
</evidence>
<dbReference type="Proteomes" id="UP000092462">
    <property type="component" value="Unassembled WGS sequence"/>
</dbReference>
<reference evidence="8" key="1">
    <citation type="submission" date="2022-08" db="UniProtKB">
        <authorList>
            <consortium name="EnsemblMetazoa"/>
        </authorList>
    </citation>
    <scope>IDENTIFICATION</scope>
    <source>
        <strain evidence="8">Israel</strain>
    </source>
</reference>
<dbReference type="FunFam" id="2.40.10.10:FF:000054">
    <property type="entry name" value="Complement C1r subcomponent"/>
    <property type="match status" value="1"/>
</dbReference>
<dbReference type="InterPro" id="IPR043504">
    <property type="entry name" value="Peptidase_S1_PA_chymotrypsin"/>
</dbReference>
<evidence type="ECO:0000313" key="8">
    <source>
        <dbReference type="EnsemblMetazoa" id="PPAI010359-PA"/>
    </source>
</evidence>
<dbReference type="PROSITE" id="PS00134">
    <property type="entry name" value="TRYPSIN_HIS"/>
    <property type="match status" value="1"/>
</dbReference>
<proteinExistence type="inferred from homology"/>
<dbReference type="GO" id="GO:0006508">
    <property type="term" value="P:proteolysis"/>
    <property type="evidence" value="ECO:0007669"/>
    <property type="project" value="InterPro"/>
</dbReference>
<evidence type="ECO:0000256" key="6">
    <source>
        <dbReference type="ARBA" id="ARBA00024195"/>
    </source>
</evidence>
<keyword evidence="9" id="KW-1185">Reference proteome</keyword>
<keyword evidence="2" id="KW-0964">Secreted</keyword>
<dbReference type="FunFam" id="2.40.10.10:FF:000068">
    <property type="entry name" value="transmembrane protease serine 2"/>
    <property type="match status" value="2"/>
</dbReference>
<dbReference type="InterPro" id="IPR001314">
    <property type="entry name" value="Peptidase_S1A"/>
</dbReference>
<evidence type="ECO:0000256" key="3">
    <source>
        <dbReference type="ARBA" id="ARBA00022729"/>
    </source>
</evidence>
<dbReference type="PROSITE" id="PS00135">
    <property type="entry name" value="TRYPSIN_SER"/>
    <property type="match status" value="1"/>
</dbReference>
<protein>
    <recommendedName>
        <fullName evidence="7">Peptidase S1 domain-containing protein</fullName>
    </recommendedName>
</protein>
<accession>A0A1B0DPC3</accession>
<dbReference type="PRINTS" id="PR00722">
    <property type="entry name" value="CHYMOTRYPSIN"/>
</dbReference>
<feature type="domain" description="Peptidase S1" evidence="7">
    <location>
        <begin position="28"/>
        <end position="267"/>
    </location>
</feature>
<dbReference type="Pfam" id="PF00089">
    <property type="entry name" value="Trypsin"/>
    <property type="match status" value="2"/>
</dbReference>
<sequence length="531" mass="57667">MKSLLVFVLFLVAVSALIQPKNDFSSRVTGGQSAIPYAHPFMIAVELVLTPVHRQQFCGGSLVHLHWVLSAASCFDDLPIIGRVEVASGLYQLSNRTFAQEREVGSIVTHQDYQGGVSANDIALLHVEEPFTIDLYTQPIRLPTPNAMHDGYVTLFGWGDTSTTEEPSFPDNLQAVVTPILSYVDCYQHLRSRTPLVASNMCTGPLLGGISHCTGDAGGPLTQQNEVGEYELVGICSWGFTPCGAFGAPSIYTRVSAFSGWIVNYNPKQVLSATAGSVPPTNRVVGGQEAIPHMAPYIVSLQWHHLATNDAPRHFCGGVIVSNEWILTAAHCITGTPKEGYMVVVAGKHNLQIKEEGEQTQRVDRKVTHHLFAGGVAPYDLAMLHMENPLEFSATVNKIELPQPNIVVSGETEIFGWGSTSNGLSPEFPAKLQWATLPIVEWRECEAALGGPEINQLHPTNICTGPLEGDRSACHGDSGSALIHMNPYTNKHTLVGIVSWGFYPCGALGSPSIYTDVSQFIEWIQRVEQSL</sequence>
<dbReference type="InterPro" id="IPR018114">
    <property type="entry name" value="TRYPSIN_HIS"/>
</dbReference>
<keyword evidence="3" id="KW-0732">Signal</keyword>
<dbReference type="InterPro" id="IPR033116">
    <property type="entry name" value="TRYPSIN_SER"/>
</dbReference>
<dbReference type="InterPro" id="IPR001254">
    <property type="entry name" value="Trypsin_dom"/>
</dbReference>
<keyword evidence="5" id="KW-0325">Glycoprotein</keyword>
<comment type="similarity">
    <text evidence="6">Belongs to the peptidase S1 family. CLIP subfamily.</text>
</comment>
<name>A0A1B0DPC3_PHLPP</name>
<evidence type="ECO:0000256" key="1">
    <source>
        <dbReference type="ARBA" id="ARBA00004613"/>
    </source>
</evidence>
<keyword evidence="4" id="KW-1015">Disulfide bond</keyword>
<dbReference type="PANTHER" id="PTHR24252">
    <property type="entry name" value="ACROSIN-RELATED"/>
    <property type="match status" value="1"/>
</dbReference>
<dbReference type="PROSITE" id="PS50240">
    <property type="entry name" value="TRYPSIN_DOM"/>
    <property type="match status" value="2"/>
</dbReference>
<evidence type="ECO:0000313" key="9">
    <source>
        <dbReference type="Proteomes" id="UP000092462"/>
    </source>
</evidence>
<dbReference type="VEuPathDB" id="VectorBase:PPAPM1_002721"/>
<dbReference type="CDD" id="cd00190">
    <property type="entry name" value="Tryp_SPc"/>
    <property type="match status" value="2"/>
</dbReference>
<dbReference type="GO" id="GO:0004252">
    <property type="term" value="F:serine-type endopeptidase activity"/>
    <property type="evidence" value="ECO:0007669"/>
    <property type="project" value="InterPro"/>
</dbReference>
<dbReference type="Gene3D" id="2.40.10.10">
    <property type="entry name" value="Trypsin-like serine proteases"/>
    <property type="match status" value="2"/>
</dbReference>
<dbReference type="InterPro" id="IPR009003">
    <property type="entry name" value="Peptidase_S1_PA"/>
</dbReference>